<evidence type="ECO:0000313" key="1">
    <source>
        <dbReference type="EMBL" id="PUZ36274.1"/>
    </source>
</evidence>
<evidence type="ECO:0000313" key="2">
    <source>
        <dbReference type="Proteomes" id="UP000244336"/>
    </source>
</evidence>
<dbReference type="Gramene" id="PUZ36274">
    <property type="protein sequence ID" value="PUZ36274"/>
    <property type="gene ID" value="GQ55_9G024500"/>
</dbReference>
<dbReference type="EMBL" id="CM009757">
    <property type="protein sequence ID" value="PUZ36273.1"/>
    <property type="molecule type" value="Genomic_DNA"/>
</dbReference>
<protein>
    <submittedName>
        <fullName evidence="1">Uncharacterized protein</fullName>
    </submittedName>
</protein>
<dbReference type="Gramene" id="PUZ36273">
    <property type="protein sequence ID" value="PUZ36273"/>
    <property type="gene ID" value="GQ55_9G024500"/>
</dbReference>
<dbReference type="AlphaFoldDB" id="A0A2T7BYV9"/>
<keyword evidence="2" id="KW-1185">Reference proteome</keyword>
<reference evidence="1 2" key="1">
    <citation type="submission" date="2018-04" db="EMBL/GenBank/DDBJ databases">
        <title>WGS assembly of Panicum hallii var. hallii HAL2.</title>
        <authorList>
            <person name="Lovell J."/>
            <person name="Jenkins J."/>
            <person name="Lowry D."/>
            <person name="Mamidi S."/>
            <person name="Sreedasyam A."/>
            <person name="Weng X."/>
            <person name="Barry K."/>
            <person name="Bonette J."/>
            <person name="Campitelli B."/>
            <person name="Daum C."/>
            <person name="Gordon S."/>
            <person name="Gould B."/>
            <person name="Lipzen A."/>
            <person name="MacQueen A."/>
            <person name="Palacio-Mejia J."/>
            <person name="Plott C."/>
            <person name="Shakirov E."/>
            <person name="Shu S."/>
            <person name="Yoshinaga Y."/>
            <person name="Zane M."/>
            <person name="Rokhsar D."/>
            <person name="Grimwood J."/>
            <person name="Schmutz J."/>
            <person name="Juenger T."/>
        </authorList>
    </citation>
    <scope>NUCLEOTIDE SEQUENCE [LARGE SCALE GENOMIC DNA]</scope>
    <source>
        <strain evidence="2">cv. HAL2</strain>
        <strain evidence="1">HAL2</strain>
    </source>
</reference>
<accession>A0A2T7BYV9</accession>
<organism evidence="1 2">
    <name type="scientific">Panicum hallii var. hallii</name>
    <dbReference type="NCBI Taxonomy" id="1504633"/>
    <lineage>
        <taxon>Eukaryota</taxon>
        <taxon>Viridiplantae</taxon>
        <taxon>Streptophyta</taxon>
        <taxon>Embryophyta</taxon>
        <taxon>Tracheophyta</taxon>
        <taxon>Spermatophyta</taxon>
        <taxon>Magnoliopsida</taxon>
        <taxon>Liliopsida</taxon>
        <taxon>Poales</taxon>
        <taxon>Poaceae</taxon>
        <taxon>PACMAD clade</taxon>
        <taxon>Panicoideae</taxon>
        <taxon>Panicodae</taxon>
        <taxon>Paniceae</taxon>
        <taxon>Panicinae</taxon>
        <taxon>Panicum</taxon>
        <taxon>Panicum sect. Panicum</taxon>
    </lineage>
</organism>
<gene>
    <name evidence="1" type="ORF">GQ55_9G024500</name>
</gene>
<proteinExistence type="predicted"/>
<name>A0A2T7BYV9_9POAL</name>
<dbReference type="Proteomes" id="UP000244336">
    <property type="component" value="Chromosome 9"/>
</dbReference>
<dbReference type="EMBL" id="CM009757">
    <property type="protein sequence ID" value="PUZ36274.1"/>
    <property type="molecule type" value="Genomic_DNA"/>
</dbReference>
<sequence>MVVSRYICCSMARISLSEFPVELIQLASQLSGDHIPEHRARHWQANCYADDAVAGSMDAGSSI</sequence>